<proteinExistence type="predicted"/>
<dbReference type="EMBL" id="JBHRZT010000072">
    <property type="protein sequence ID" value="MFC3885473.1"/>
    <property type="molecule type" value="Genomic_DNA"/>
</dbReference>
<evidence type="ECO:0000313" key="2">
    <source>
        <dbReference type="Proteomes" id="UP001595752"/>
    </source>
</evidence>
<name>A0ABV8B5N4_9BACI</name>
<keyword evidence="2" id="KW-1185">Reference proteome</keyword>
<comment type="caution">
    <text evidence="1">The sequence shown here is derived from an EMBL/GenBank/DDBJ whole genome shotgun (WGS) entry which is preliminary data.</text>
</comment>
<accession>A0ABV8B5N4</accession>
<reference evidence="2" key="1">
    <citation type="journal article" date="2019" name="Int. J. Syst. Evol. Microbiol.">
        <title>The Global Catalogue of Microorganisms (GCM) 10K type strain sequencing project: providing services to taxonomists for standard genome sequencing and annotation.</title>
        <authorList>
            <consortium name="The Broad Institute Genomics Platform"/>
            <consortium name="The Broad Institute Genome Sequencing Center for Infectious Disease"/>
            <person name="Wu L."/>
            <person name="Ma J."/>
        </authorList>
    </citation>
    <scope>NUCLEOTIDE SEQUENCE [LARGE SCALE GENOMIC DNA]</scope>
    <source>
        <strain evidence="2">CCUG 61889</strain>
    </source>
</reference>
<dbReference type="Proteomes" id="UP001595752">
    <property type="component" value="Unassembled WGS sequence"/>
</dbReference>
<protein>
    <submittedName>
        <fullName evidence="1">Uncharacterized protein</fullName>
    </submittedName>
</protein>
<gene>
    <name evidence="1" type="ORF">ACFOU2_19155</name>
</gene>
<dbReference type="RefSeq" id="WP_377918708.1">
    <property type="nucleotide sequence ID" value="NZ_JBHRZT010000072.1"/>
</dbReference>
<evidence type="ECO:0000313" key="1">
    <source>
        <dbReference type="EMBL" id="MFC3885473.1"/>
    </source>
</evidence>
<sequence length="49" mass="5333">MISIKGKMDGKGKIVGALIMASIDNGMGMMNIETFWQYIVKGLIPIFAV</sequence>
<organism evidence="1 2">
    <name type="scientific">Bacillus songklensis</name>
    <dbReference type="NCBI Taxonomy" id="1069116"/>
    <lineage>
        <taxon>Bacteria</taxon>
        <taxon>Bacillati</taxon>
        <taxon>Bacillota</taxon>
        <taxon>Bacilli</taxon>
        <taxon>Bacillales</taxon>
        <taxon>Bacillaceae</taxon>
        <taxon>Bacillus</taxon>
    </lineage>
</organism>